<dbReference type="PRINTS" id="PR01502">
    <property type="entry name" value="UXTPROTEIN"/>
</dbReference>
<dbReference type="GO" id="GO:0003714">
    <property type="term" value="F:transcription corepressor activity"/>
    <property type="evidence" value="ECO:0007669"/>
    <property type="project" value="InterPro"/>
</dbReference>
<dbReference type="Pfam" id="PF02996">
    <property type="entry name" value="Prefoldin"/>
    <property type="match status" value="1"/>
</dbReference>
<keyword evidence="3" id="KW-1185">Reference proteome</keyword>
<protein>
    <recommendedName>
        <fullName evidence="4">Protein UXT</fullName>
    </recommendedName>
</protein>
<name>A0AAD9J9I6_9ANNE</name>
<dbReference type="PANTHER" id="PTHR13345">
    <property type="entry name" value="MEDIATOR OF RNA POLYMERASE II TRANSCRIPTION SUBUNIT 10"/>
    <property type="match status" value="1"/>
</dbReference>
<dbReference type="Proteomes" id="UP001208570">
    <property type="component" value="Unassembled WGS sequence"/>
</dbReference>
<feature type="non-terminal residue" evidence="2">
    <location>
        <position position="1"/>
    </location>
</feature>
<evidence type="ECO:0000313" key="3">
    <source>
        <dbReference type="Proteomes" id="UP001208570"/>
    </source>
</evidence>
<dbReference type="Gene3D" id="1.10.287.370">
    <property type="match status" value="1"/>
</dbReference>
<gene>
    <name evidence="2" type="ORF">LSH36_501g06013</name>
</gene>
<dbReference type="GO" id="GO:0045944">
    <property type="term" value="P:positive regulation of transcription by RNA polymerase II"/>
    <property type="evidence" value="ECO:0007669"/>
    <property type="project" value="TreeGrafter"/>
</dbReference>
<dbReference type="FunFam" id="1.10.287.370:FF:000007">
    <property type="entry name" value="UXT isoform 1"/>
    <property type="match status" value="1"/>
</dbReference>
<dbReference type="InterPro" id="IPR004127">
    <property type="entry name" value="Prefoldin_subunit_alpha"/>
</dbReference>
<proteinExistence type="inferred from homology"/>
<evidence type="ECO:0000256" key="1">
    <source>
        <dbReference type="ARBA" id="ARBA00007666"/>
    </source>
</evidence>
<dbReference type="SUPFAM" id="SSF46579">
    <property type="entry name" value="Prefoldin"/>
    <property type="match status" value="1"/>
</dbReference>
<accession>A0AAD9J9I6</accession>
<evidence type="ECO:0000313" key="2">
    <source>
        <dbReference type="EMBL" id="KAK2148365.1"/>
    </source>
</evidence>
<dbReference type="InterPro" id="IPR003994">
    <property type="entry name" value="UXT"/>
</dbReference>
<organism evidence="2 3">
    <name type="scientific">Paralvinella palmiformis</name>
    <dbReference type="NCBI Taxonomy" id="53620"/>
    <lineage>
        <taxon>Eukaryota</taxon>
        <taxon>Metazoa</taxon>
        <taxon>Spiralia</taxon>
        <taxon>Lophotrochozoa</taxon>
        <taxon>Annelida</taxon>
        <taxon>Polychaeta</taxon>
        <taxon>Sedentaria</taxon>
        <taxon>Canalipalpata</taxon>
        <taxon>Terebellida</taxon>
        <taxon>Terebelliformia</taxon>
        <taxon>Alvinellidae</taxon>
        <taxon>Paralvinella</taxon>
    </lineage>
</organism>
<dbReference type="InterPro" id="IPR009053">
    <property type="entry name" value="Prefoldin"/>
</dbReference>
<dbReference type="GO" id="GO:0016592">
    <property type="term" value="C:mediator complex"/>
    <property type="evidence" value="ECO:0007669"/>
    <property type="project" value="TreeGrafter"/>
</dbReference>
<comment type="caution">
    <text evidence="2">The sequence shown here is derived from an EMBL/GenBank/DDBJ whole genome shotgun (WGS) entry which is preliminary data.</text>
</comment>
<evidence type="ECO:0008006" key="4">
    <source>
        <dbReference type="Google" id="ProtNLM"/>
    </source>
</evidence>
<dbReference type="GO" id="GO:0000122">
    <property type="term" value="P:negative regulation of transcription by RNA polymerase II"/>
    <property type="evidence" value="ECO:0007669"/>
    <property type="project" value="InterPro"/>
</dbReference>
<comment type="similarity">
    <text evidence="1">Belongs to the UXT family.</text>
</comment>
<dbReference type="AlphaFoldDB" id="A0AAD9J9I6"/>
<dbReference type="EMBL" id="JAODUP010000501">
    <property type="protein sequence ID" value="KAK2148365.1"/>
    <property type="molecule type" value="Genomic_DNA"/>
</dbReference>
<reference evidence="2" key="1">
    <citation type="journal article" date="2023" name="Mol. Biol. Evol.">
        <title>Third-Generation Sequencing Reveals the Adaptive Role of the Epigenome in Three Deep-Sea Polychaetes.</title>
        <authorList>
            <person name="Perez M."/>
            <person name="Aroh O."/>
            <person name="Sun Y."/>
            <person name="Lan Y."/>
            <person name="Juniper S.K."/>
            <person name="Young C.R."/>
            <person name="Angers B."/>
            <person name="Qian P.Y."/>
        </authorList>
    </citation>
    <scope>NUCLEOTIDE SEQUENCE</scope>
    <source>
        <strain evidence="2">P08H-3</strain>
    </source>
</reference>
<dbReference type="CDD" id="cd23158">
    <property type="entry name" value="Prefoldin_UXT"/>
    <property type="match status" value="1"/>
</dbReference>
<sequence>GFHVRGFPCSFNSMAFPDKVLRYESFLNDVLKNDLRKILEERDKIYADLAEHLQLSNVIKNIQENKLENDPLKTQVDLGCNFYVQAKVSDPSMIYVSVGYGFFVEFTLTEALKFIEKKMAYLTERSDALTKDAVKIKTHIKLVLEGLREIQDIDDKPESVPHRDIFS</sequence>
<dbReference type="PANTHER" id="PTHR13345:SF9">
    <property type="entry name" value="PROTEIN UXT"/>
    <property type="match status" value="1"/>
</dbReference>